<keyword evidence="2" id="KW-1185">Reference proteome</keyword>
<gene>
    <name evidence="1" type="ORF">CLCR_00980</name>
</gene>
<evidence type="ECO:0000313" key="2">
    <source>
        <dbReference type="Proteomes" id="UP000094526"/>
    </source>
</evidence>
<evidence type="ECO:0000313" key="1">
    <source>
        <dbReference type="EMBL" id="OCT54357.1"/>
    </source>
</evidence>
<reference evidence="2" key="1">
    <citation type="submission" date="2015-07" db="EMBL/GenBank/DDBJ databases">
        <authorList>
            <person name="Teixeira M.M."/>
            <person name="Souza R.C."/>
            <person name="Almeida L.G."/>
            <person name="Vicente V.A."/>
            <person name="de Hoog S."/>
            <person name="Bocca A.L."/>
            <person name="de Almeida S.R."/>
            <person name="Vasconcelos A.T."/>
            <person name="Felipe M.S."/>
        </authorList>
    </citation>
    <scope>NUCLEOTIDE SEQUENCE [LARGE SCALE GENOMIC DNA]</scope>
    <source>
        <strain evidence="2">KSF</strain>
    </source>
</reference>
<protein>
    <submittedName>
        <fullName evidence="1">Uncharacterized protein</fullName>
    </submittedName>
</protein>
<dbReference type="EMBL" id="LGRB01000004">
    <property type="protein sequence ID" value="OCT54357.1"/>
    <property type="molecule type" value="Genomic_DNA"/>
</dbReference>
<dbReference type="Proteomes" id="UP000094526">
    <property type="component" value="Unassembled WGS sequence"/>
</dbReference>
<dbReference type="VEuPathDB" id="FungiDB:CLCR_00980"/>
<sequence length="116" mass="12371">MSIPALSRQEAAFAHCGSWPNGLGHRIPDPSQLRPSSVAISPPVEAAVRDRKFPFPMQLFVAILRLDSVRLATLAPSSGSSIAIPLASVSVLIIFHLDRGSIPAVPNHAFTVLFGH</sequence>
<proteinExistence type="predicted"/>
<accession>A0A1C1D0S1</accession>
<dbReference type="AlphaFoldDB" id="A0A1C1D0S1"/>
<organism evidence="1 2">
    <name type="scientific">Cladophialophora carrionii</name>
    <dbReference type="NCBI Taxonomy" id="86049"/>
    <lineage>
        <taxon>Eukaryota</taxon>
        <taxon>Fungi</taxon>
        <taxon>Dikarya</taxon>
        <taxon>Ascomycota</taxon>
        <taxon>Pezizomycotina</taxon>
        <taxon>Eurotiomycetes</taxon>
        <taxon>Chaetothyriomycetidae</taxon>
        <taxon>Chaetothyriales</taxon>
        <taxon>Herpotrichiellaceae</taxon>
        <taxon>Cladophialophora</taxon>
    </lineage>
</organism>
<name>A0A1C1D0S1_9EURO</name>
<comment type="caution">
    <text evidence="1">The sequence shown here is derived from an EMBL/GenBank/DDBJ whole genome shotgun (WGS) entry which is preliminary data.</text>
</comment>